<evidence type="ECO:0000259" key="5">
    <source>
        <dbReference type="PROSITE" id="PS51078"/>
    </source>
</evidence>
<evidence type="ECO:0000259" key="4">
    <source>
        <dbReference type="PROSITE" id="PS51077"/>
    </source>
</evidence>
<dbReference type="SUPFAM" id="SSF55781">
    <property type="entry name" value="GAF domain-like"/>
    <property type="match status" value="1"/>
</dbReference>
<dbReference type="InterPro" id="IPR036388">
    <property type="entry name" value="WH-like_DNA-bd_sf"/>
</dbReference>
<dbReference type="Gene3D" id="3.30.450.40">
    <property type="match status" value="1"/>
</dbReference>
<keyword evidence="3" id="KW-0804">Transcription</keyword>
<keyword evidence="2" id="KW-0238">DNA-binding</keyword>
<name>A0ABD5U2P6_9EURY</name>
<gene>
    <name evidence="6" type="ORF">ACFQEV_08440</name>
</gene>
<dbReference type="InterPro" id="IPR036390">
    <property type="entry name" value="WH_DNA-bd_sf"/>
</dbReference>
<dbReference type="GO" id="GO:0006355">
    <property type="term" value="P:regulation of DNA-templated transcription"/>
    <property type="evidence" value="ECO:0007669"/>
    <property type="project" value="UniProtKB-ARBA"/>
</dbReference>
<feature type="domain" description="IclR-ED" evidence="5">
    <location>
        <begin position="66"/>
        <end position="168"/>
    </location>
</feature>
<dbReference type="PANTHER" id="PTHR30136">
    <property type="entry name" value="HELIX-TURN-HELIX TRANSCRIPTIONAL REGULATOR, ICLR FAMILY"/>
    <property type="match status" value="1"/>
</dbReference>
<evidence type="ECO:0000256" key="3">
    <source>
        <dbReference type="ARBA" id="ARBA00023163"/>
    </source>
</evidence>
<sequence length="168" mass="18799">MGSPPLKTVSRAFEVLRILDEREGARPSEVASELGVTRATAHDYLVSLAEVGYVSRDEGLYEVGYRFLQLGNRKKYRSRLFYASIRSAVDLYRETGELVQIGVEEQGEWVLLHAETDRGRVGPSPYSGFRTPLHTHAAGKVILAGFSEERRTVTGRRLASRSNRADDN</sequence>
<evidence type="ECO:0000256" key="2">
    <source>
        <dbReference type="ARBA" id="ARBA00023125"/>
    </source>
</evidence>
<reference evidence="6 7" key="1">
    <citation type="journal article" date="2019" name="Int. J. Syst. Evol. Microbiol.">
        <title>The Global Catalogue of Microorganisms (GCM) 10K type strain sequencing project: providing services to taxonomists for standard genome sequencing and annotation.</title>
        <authorList>
            <consortium name="The Broad Institute Genomics Platform"/>
            <consortium name="The Broad Institute Genome Sequencing Center for Infectious Disease"/>
            <person name="Wu L."/>
            <person name="Ma J."/>
        </authorList>
    </citation>
    <scope>NUCLEOTIDE SEQUENCE [LARGE SCALE GENOMIC DNA]</scope>
    <source>
        <strain evidence="6 7">YIM 94188</strain>
    </source>
</reference>
<evidence type="ECO:0000313" key="7">
    <source>
        <dbReference type="Proteomes" id="UP001596408"/>
    </source>
</evidence>
<keyword evidence="7" id="KW-1185">Reference proteome</keyword>
<dbReference type="Gene3D" id="1.10.10.10">
    <property type="entry name" value="Winged helix-like DNA-binding domain superfamily/Winged helix DNA-binding domain"/>
    <property type="match status" value="1"/>
</dbReference>
<feature type="domain" description="HTH iclR-type" evidence="4">
    <location>
        <begin position="6"/>
        <end position="65"/>
    </location>
</feature>
<dbReference type="GO" id="GO:0003677">
    <property type="term" value="F:DNA binding"/>
    <property type="evidence" value="ECO:0007669"/>
    <property type="project" value="UniProtKB-KW"/>
</dbReference>
<proteinExistence type="predicted"/>
<dbReference type="PROSITE" id="PS51078">
    <property type="entry name" value="ICLR_ED"/>
    <property type="match status" value="1"/>
</dbReference>
<dbReference type="InterPro" id="IPR029016">
    <property type="entry name" value="GAF-like_dom_sf"/>
</dbReference>
<dbReference type="RefSeq" id="WP_379694802.1">
    <property type="nucleotide sequence ID" value="NZ_JBHSXH010000011.1"/>
</dbReference>
<dbReference type="EMBL" id="JBHSXH010000011">
    <property type="protein sequence ID" value="MFC6825017.1"/>
    <property type="molecule type" value="Genomic_DNA"/>
</dbReference>
<comment type="caution">
    <text evidence="6">The sequence shown here is derived from an EMBL/GenBank/DDBJ whole genome shotgun (WGS) entry which is preliminary data.</text>
</comment>
<dbReference type="InterPro" id="IPR005471">
    <property type="entry name" value="Tscrpt_reg_IclR_N"/>
</dbReference>
<dbReference type="SUPFAM" id="SSF46785">
    <property type="entry name" value="Winged helix' DNA-binding domain"/>
    <property type="match status" value="1"/>
</dbReference>
<keyword evidence="1" id="KW-0805">Transcription regulation</keyword>
<protein>
    <submittedName>
        <fullName evidence="6">IclR family transcriptional regulator</fullName>
    </submittedName>
</protein>
<organism evidence="6 7">
    <name type="scientific">Halopelagius fulvigenes</name>
    <dbReference type="NCBI Taxonomy" id="1198324"/>
    <lineage>
        <taxon>Archaea</taxon>
        <taxon>Methanobacteriati</taxon>
        <taxon>Methanobacteriota</taxon>
        <taxon>Stenosarchaea group</taxon>
        <taxon>Halobacteria</taxon>
        <taxon>Halobacteriales</taxon>
        <taxon>Haloferacaceae</taxon>
    </lineage>
</organism>
<dbReference type="InterPro" id="IPR014757">
    <property type="entry name" value="Tscrpt_reg_IclR_C"/>
</dbReference>
<evidence type="ECO:0000313" key="6">
    <source>
        <dbReference type="EMBL" id="MFC6825017.1"/>
    </source>
</evidence>
<dbReference type="SMART" id="SM00346">
    <property type="entry name" value="HTH_ICLR"/>
    <property type="match status" value="1"/>
</dbReference>
<dbReference type="AlphaFoldDB" id="A0ABD5U2P6"/>
<dbReference type="InterPro" id="IPR050707">
    <property type="entry name" value="HTH_MetabolicPath_Reg"/>
</dbReference>
<dbReference type="PROSITE" id="PS51077">
    <property type="entry name" value="HTH_ICLR"/>
    <property type="match status" value="1"/>
</dbReference>
<dbReference type="Pfam" id="PF09339">
    <property type="entry name" value="HTH_IclR"/>
    <property type="match status" value="1"/>
</dbReference>
<evidence type="ECO:0000256" key="1">
    <source>
        <dbReference type="ARBA" id="ARBA00023015"/>
    </source>
</evidence>
<dbReference type="Proteomes" id="UP001596408">
    <property type="component" value="Unassembled WGS sequence"/>
</dbReference>
<accession>A0ABD5U2P6</accession>
<dbReference type="PANTHER" id="PTHR30136:SF35">
    <property type="entry name" value="HTH-TYPE TRANSCRIPTIONAL REGULATOR RV1719"/>
    <property type="match status" value="1"/>
</dbReference>